<evidence type="ECO:0000256" key="4">
    <source>
        <dbReference type="ARBA" id="ARBA00022741"/>
    </source>
</evidence>
<dbReference type="SUPFAM" id="SSF52440">
    <property type="entry name" value="PreATP-grasp domain"/>
    <property type="match status" value="1"/>
</dbReference>
<evidence type="ECO:0000256" key="1">
    <source>
        <dbReference type="ARBA" id="ARBA00001953"/>
    </source>
</evidence>
<dbReference type="Pfam" id="PF00364">
    <property type="entry name" value="Biotin_lipoyl"/>
    <property type="match status" value="1"/>
</dbReference>
<evidence type="ECO:0000313" key="11">
    <source>
        <dbReference type="EMBL" id="EHN10792.1"/>
    </source>
</evidence>
<keyword evidence="6" id="KW-0092">Biotin</keyword>
<evidence type="ECO:0000259" key="9">
    <source>
        <dbReference type="PROSITE" id="PS50975"/>
    </source>
</evidence>
<dbReference type="InterPro" id="IPR000089">
    <property type="entry name" value="Biotin_lipoyl"/>
</dbReference>
<dbReference type="Pfam" id="PF02785">
    <property type="entry name" value="Biotin_carb_C"/>
    <property type="match status" value="1"/>
</dbReference>
<dbReference type="InterPro" id="IPR011054">
    <property type="entry name" value="Rudment_hybrid_motif"/>
</dbReference>
<protein>
    <recommendedName>
        <fullName evidence="2">biotin carboxylase</fullName>
        <ecNumber evidence="2">6.3.4.14</ecNumber>
    </recommendedName>
</protein>
<dbReference type="PROSITE" id="PS00867">
    <property type="entry name" value="CPSASE_2"/>
    <property type="match status" value="1"/>
</dbReference>
<dbReference type="InterPro" id="IPR011053">
    <property type="entry name" value="Single_hybrid_motif"/>
</dbReference>
<dbReference type="InterPro" id="IPR005482">
    <property type="entry name" value="Biotin_COase_C"/>
</dbReference>
<keyword evidence="4 7" id="KW-0547">Nucleotide-binding</keyword>
<dbReference type="GO" id="GO:0004075">
    <property type="term" value="F:biotin carboxylase activity"/>
    <property type="evidence" value="ECO:0007669"/>
    <property type="project" value="UniProtKB-EC"/>
</dbReference>
<dbReference type="SUPFAM" id="SSF51246">
    <property type="entry name" value="Rudiment single hybrid motif"/>
    <property type="match status" value="1"/>
</dbReference>
<reference evidence="11 12" key="1">
    <citation type="journal article" date="2013" name="Biodegradation">
        <title>Quantitative proteomic analysis of ibuprofen-degrading Patulibacter sp. strain I11.</title>
        <authorList>
            <person name="Almeida B."/>
            <person name="Kjeldal H."/>
            <person name="Lolas I."/>
            <person name="Knudsen A.D."/>
            <person name="Carvalho G."/>
            <person name="Nielsen K.L."/>
            <person name="Barreto Crespo M.T."/>
            <person name="Stensballe A."/>
            <person name="Nielsen J.L."/>
        </authorList>
    </citation>
    <scope>NUCLEOTIDE SEQUENCE [LARGE SCALE GENOMIC DNA]</scope>
    <source>
        <strain evidence="11 12">I11</strain>
    </source>
</reference>
<dbReference type="AlphaFoldDB" id="H0E694"/>
<comment type="cofactor">
    <cofactor evidence="1">
        <name>biotin</name>
        <dbReference type="ChEBI" id="CHEBI:57586"/>
    </cofactor>
</comment>
<dbReference type="Gene3D" id="2.40.50.100">
    <property type="match status" value="1"/>
</dbReference>
<dbReference type="PROSITE" id="PS50975">
    <property type="entry name" value="ATP_GRASP"/>
    <property type="match status" value="1"/>
</dbReference>
<name>H0E694_9ACTN</name>
<keyword evidence="12" id="KW-1185">Reference proteome</keyword>
<dbReference type="Pfam" id="PF00289">
    <property type="entry name" value="Biotin_carb_N"/>
    <property type="match status" value="1"/>
</dbReference>
<evidence type="ECO:0000313" key="12">
    <source>
        <dbReference type="Proteomes" id="UP000005143"/>
    </source>
</evidence>
<dbReference type="InterPro" id="IPR005479">
    <property type="entry name" value="CPAse_ATP-bd"/>
</dbReference>
<feature type="domain" description="Biotin carboxylation" evidence="10">
    <location>
        <begin position="2"/>
        <end position="468"/>
    </location>
</feature>
<dbReference type="Pfam" id="PF02786">
    <property type="entry name" value="CPSase_L_D2"/>
    <property type="match status" value="1"/>
</dbReference>
<evidence type="ECO:0000256" key="5">
    <source>
        <dbReference type="ARBA" id="ARBA00022840"/>
    </source>
</evidence>
<comment type="caution">
    <text evidence="11">The sequence shown here is derived from an EMBL/GenBank/DDBJ whole genome shotgun (WGS) entry which is preliminary data.</text>
</comment>
<dbReference type="InterPro" id="IPR011761">
    <property type="entry name" value="ATP-grasp"/>
</dbReference>
<dbReference type="PANTHER" id="PTHR18866">
    <property type="entry name" value="CARBOXYLASE:PYRUVATE/ACETYL-COA/PROPIONYL-COA CARBOXYLASE"/>
    <property type="match status" value="1"/>
</dbReference>
<sequence>MPFDRVLIANRGEIAVRIAATLRRLGVESVAVHAPQDAGTPHVAACDHAVALRADGERSPYLDVAQLVEIARRTGSDAVHPGYGFLAERADAARAFEDAGIAWIGPSPQAIDLLGDKIASKRTAAEADVPVVPGETIPPDPGVDADQVAAFAAEAGLPLLLKASAGGGGKGMRRVDEAGQIGSAVDAARREAQAAFGRAELLVERLVEPARHVEVQIAADAHGGVWAIGERECSLQRRHQKLIEESPAPHLSDELRRDLHAAAVRLATAAGYRNLGTVEFLVESGVASPRFYFLEMNARLQVEHPVTELVHGLDLVELQLRIADGAQIDLAAATRDDGADGRVLEPVGHAIEARICAERIAGGDGAAVQFLPATGPVVGYAEPRGAGVRVDSGLVAGSVVSTAFDPMLMKVIAYGRDRAQARERLDRALDELTVLGVQTNAAFLRRLLARPEVVEGRQTTTMVEALLADATAAGELRRPPAAAAAQAARATAAWRHHELDDRSGGADAGPFDRRDGWRIGPPAWARLRLLDADDAPLELAARVIDGGLEVTVDDGDPQRLAVAIEPRSADGALRRFEVADDRGAARWSVARDGEWLWVHGPDGTWSWRDAPEAAAAAAHGSGSLEAPLPGVVIAVKAVPGDAVTAGTSVVVLESMKMELDVTAPYDGIVQTIDVAVGEHVQRGQVLAAVEQEDAA</sequence>
<organism evidence="11 12">
    <name type="scientific">Patulibacter medicamentivorans</name>
    <dbReference type="NCBI Taxonomy" id="1097667"/>
    <lineage>
        <taxon>Bacteria</taxon>
        <taxon>Bacillati</taxon>
        <taxon>Actinomycetota</taxon>
        <taxon>Thermoleophilia</taxon>
        <taxon>Solirubrobacterales</taxon>
        <taxon>Patulibacteraceae</taxon>
        <taxon>Patulibacter</taxon>
    </lineage>
</organism>
<dbReference type="Gene3D" id="3.30.470.20">
    <property type="entry name" value="ATP-grasp fold, B domain"/>
    <property type="match status" value="1"/>
</dbReference>
<dbReference type="Pfam" id="PF21139">
    <property type="entry name" value="BT_MCC_alpha"/>
    <property type="match status" value="1"/>
</dbReference>
<dbReference type="InterPro" id="IPR050856">
    <property type="entry name" value="Biotin_carboxylase_complex"/>
</dbReference>
<dbReference type="SUPFAM" id="SSF51230">
    <property type="entry name" value="Single hybrid motif"/>
    <property type="match status" value="1"/>
</dbReference>
<evidence type="ECO:0000256" key="2">
    <source>
        <dbReference type="ARBA" id="ARBA00013263"/>
    </source>
</evidence>
<dbReference type="RefSeq" id="WP_007575178.1">
    <property type="nucleotide sequence ID" value="NZ_AGUD01000201.1"/>
</dbReference>
<gene>
    <name evidence="11" type="ORF">PAI11_23440</name>
</gene>
<dbReference type="GO" id="GO:0046872">
    <property type="term" value="F:metal ion binding"/>
    <property type="evidence" value="ECO:0007669"/>
    <property type="project" value="InterPro"/>
</dbReference>
<keyword evidence="5 7" id="KW-0067">ATP-binding</keyword>
<dbReference type="InterPro" id="IPR048429">
    <property type="entry name" value="MCC_alpha_BT"/>
</dbReference>
<dbReference type="PROSITE" id="PS50979">
    <property type="entry name" value="BC"/>
    <property type="match status" value="1"/>
</dbReference>
<evidence type="ECO:0000259" key="8">
    <source>
        <dbReference type="PROSITE" id="PS50968"/>
    </source>
</evidence>
<evidence type="ECO:0000256" key="6">
    <source>
        <dbReference type="ARBA" id="ARBA00023267"/>
    </source>
</evidence>
<dbReference type="SUPFAM" id="SSF56059">
    <property type="entry name" value="Glutathione synthetase ATP-binding domain-like"/>
    <property type="match status" value="1"/>
</dbReference>
<dbReference type="SMART" id="SM00878">
    <property type="entry name" value="Biotin_carb_C"/>
    <property type="match status" value="1"/>
</dbReference>
<dbReference type="CDD" id="cd06850">
    <property type="entry name" value="biotinyl_domain"/>
    <property type="match status" value="1"/>
</dbReference>
<evidence type="ECO:0000256" key="7">
    <source>
        <dbReference type="PROSITE-ProRule" id="PRU00409"/>
    </source>
</evidence>
<dbReference type="GO" id="GO:0005524">
    <property type="term" value="F:ATP binding"/>
    <property type="evidence" value="ECO:0007669"/>
    <property type="project" value="UniProtKB-UniRule"/>
</dbReference>
<dbReference type="OrthoDB" id="9760256at2"/>
<accession>H0E694</accession>
<evidence type="ECO:0000259" key="10">
    <source>
        <dbReference type="PROSITE" id="PS50979"/>
    </source>
</evidence>
<dbReference type="InterPro" id="IPR005481">
    <property type="entry name" value="BC-like_N"/>
</dbReference>
<dbReference type="InterPro" id="IPR016185">
    <property type="entry name" value="PreATP-grasp_dom_sf"/>
</dbReference>
<proteinExistence type="predicted"/>
<feature type="domain" description="ATP-grasp" evidence="9">
    <location>
        <begin position="121"/>
        <end position="324"/>
    </location>
</feature>
<dbReference type="PANTHER" id="PTHR18866:SF33">
    <property type="entry name" value="METHYLCROTONOYL-COA CARBOXYLASE SUBUNIT ALPHA, MITOCHONDRIAL-RELATED"/>
    <property type="match status" value="1"/>
</dbReference>
<dbReference type="EMBL" id="AGUD01000201">
    <property type="protein sequence ID" value="EHN10792.1"/>
    <property type="molecule type" value="Genomic_DNA"/>
</dbReference>
<keyword evidence="3 11" id="KW-0436">Ligase</keyword>
<feature type="domain" description="Lipoyl-binding" evidence="8">
    <location>
        <begin position="615"/>
        <end position="690"/>
    </location>
</feature>
<evidence type="ECO:0000256" key="3">
    <source>
        <dbReference type="ARBA" id="ARBA00022598"/>
    </source>
</evidence>
<dbReference type="PROSITE" id="PS50968">
    <property type="entry name" value="BIOTINYL_LIPOYL"/>
    <property type="match status" value="1"/>
</dbReference>
<dbReference type="InterPro" id="IPR011764">
    <property type="entry name" value="Biotin_carboxylation_dom"/>
</dbReference>
<dbReference type="EC" id="6.3.4.14" evidence="2"/>
<dbReference type="Proteomes" id="UP000005143">
    <property type="component" value="Unassembled WGS sequence"/>
</dbReference>